<evidence type="ECO:0000259" key="5">
    <source>
        <dbReference type="PROSITE" id="PS51464"/>
    </source>
</evidence>
<gene>
    <name evidence="6" type="ordered locus">SAR116_0914</name>
</gene>
<keyword evidence="7" id="KW-1185">Reference proteome</keyword>
<evidence type="ECO:0000259" key="4">
    <source>
        <dbReference type="PROSITE" id="PS51071"/>
    </source>
</evidence>
<name>D5BSB0_PUNMI</name>
<dbReference type="STRING" id="488538.SAR116_0914"/>
<reference evidence="6 7" key="1">
    <citation type="journal article" date="2010" name="J. Bacteriol.">
        <title>Complete genome sequence of "Candidatus Puniceispirillum marinum" IMCC1322, a representative of the SAR116 clade in the Alphaproteobacteria.</title>
        <authorList>
            <person name="Oh H.M."/>
            <person name="Kwon K.K."/>
            <person name="Kang I."/>
            <person name="Kang S.G."/>
            <person name="Lee J.H."/>
            <person name="Kim S.J."/>
            <person name="Cho J.C."/>
        </authorList>
    </citation>
    <scope>NUCLEOTIDE SEQUENCE [LARGE SCALE GENOMIC DNA]</scope>
    <source>
        <strain evidence="6 7">IMCC1322</strain>
    </source>
</reference>
<evidence type="ECO:0000313" key="7">
    <source>
        <dbReference type="Proteomes" id="UP000007460"/>
    </source>
</evidence>
<dbReference type="OrthoDB" id="3574600at2"/>
<evidence type="ECO:0000313" key="6">
    <source>
        <dbReference type="EMBL" id="ADE39157.1"/>
    </source>
</evidence>
<dbReference type="GO" id="GO:0097367">
    <property type="term" value="F:carbohydrate derivative binding"/>
    <property type="evidence" value="ECO:0007669"/>
    <property type="project" value="InterPro"/>
</dbReference>
<dbReference type="RefSeq" id="WP_013045786.1">
    <property type="nucleotide sequence ID" value="NC_014010.1"/>
</dbReference>
<dbReference type="SUPFAM" id="SSF46689">
    <property type="entry name" value="Homeodomain-like"/>
    <property type="match status" value="1"/>
</dbReference>
<accession>D5BSB0</accession>
<dbReference type="InterPro" id="IPR000281">
    <property type="entry name" value="HTH_RpiR"/>
</dbReference>
<dbReference type="Pfam" id="PF01380">
    <property type="entry name" value="SIS"/>
    <property type="match status" value="1"/>
</dbReference>
<evidence type="ECO:0000256" key="2">
    <source>
        <dbReference type="ARBA" id="ARBA00023125"/>
    </source>
</evidence>
<dbReference type="InterPro" id="IPR009057">
    <property type="entry name" value="Homeodomain-like_sf"/>
</dbReference>
<dbReference type="HOGENOM" id="CLU_055769_1_3_5"/>
<sequence length="265" mass="29171">MGLHDDLKQQHAGLSRTLQKASAVIIRGLADIPFQSIRELAALTDVSPLSIIRLTRKWGYSGYPEFQTAVRKNLYPEAVKSPAADDAVSSADPKMLWTAKTQVQIAKVAARIHTSRRVHIAGFRSAQAFASYMNYMGRMVFDNFHLMTESGLGSAQDLAQMSSADTLIAFSTTPYSSETVRLVQAAQSLNIPTVAITDDILSPFGDYADLVIDVPISKTKRLFEMAPMISTIEHILETSFDMLGDDADARIAYFGSRITAIKGYW</sequence>
<feature type="domain" description="HTH rpiR-type" evidence="4">
    <location>
        <begin position="1"/>
        <end position="77"/>
    </location>
</feature>
<evidence type="ECO:0000256" key="3">
    <source>
        <dbReference type="ARBA" id="ARBA00023163"/>
    </source>
</evidence>
<dbReference type="Gene3D" id="1.10.10.10">
    <property type="entry name" value="Winged helix-like DNA-binding domain superfamily/Winged helix DNA-binding domain"/>
    <property type="match status" value="1"/>
</dbReference>
<dbReference type="PROSITE" id="PS51071">
    <property type="entry name" value="HTH_RPIR"/>
    <property type="match status" value="1"/>
</dbReference>
<dbReference type="EMBL" id="CP001751">
    <property type="protein sequence ID" value="ADE39157.1"/>
    <property type="molecule type" value="Genomic_DNA"/>
</dbReference>
<dbReference type="PROSITE" id="PS51464">
    <property type="entry name" value="SIS"/>
    <property type="match status" value="1"/>
</dbReference>
<dbReference type="Pfam" id="PF01418">
    <property type="entry name" value="HTH_6"/>
    <property type="match status" value="1"/>
</dbReference>
<keyword evidence="1" id="KW-0805">Transcription regulation</keyword>
<dbReference type="PANTHER" id="PTHR30514:SF18">
    <property type="entry name" value="RPIR-FAMILY TRANSCRIPTIONAL REGULATOR"/>
    <property type="match status" value="1"/>
</dbReference>
<dbReference type="GO" id="GO:0003700">
    <property type="term" value="F:DNA-binding transcription factor activity"/>
    <property type="evidence" value="ECO:0007669"/>
    <property type="project" value="InterPro"/>
</dbReference>
<protein>
    <submittedName>
        <fullName evidence="6">Putative transcriptional regulator protein</fullName>
    </submittedName>
</protein>
<organism evidence="6 7">
    <name type="scientific">Puniceispirillum marinum (strain IMCC1322)</name>
    <dbReference type="NCBI Taxonomy" id="488538"/>
    <lineage>
        <taxon>Bacteria</taxon>
        <taxon>Pseudomonadati</taxon>
        <taxon>Pseudomonadota</taxon>
        <taxon>Alphaproteobacteria</taxon>
        <taxon>Candidatus Puniceispirillales</taxon>
        <taxon>Candidatus Puniceispirillaceae</taxon>
        <taxon>Candidatus Puniceispirillum</taxon>
    </lineage>
</organism>
<evidence type="ECO:0000256" key="1">
    <source>
        <dbReference type="ARBA" id="ARBA00023015"/>
    </source>
</evidence>
<dbReference type="eggNOG" id="COG1737">
    <property type="taxonomic scope" value="Bacteria"/>
</dbReference>
<feature type="domain" description="SIS" evidence="5">
    <location>
        <begin position="108"/>
        <end position="249"/>
    </location>
</feature>
<dbReference type="AlphaFoldDB" id="D5BSB0"/>
<dbReference type="CDD" id="cd05013">
    <property type="entry name" value="SIS_RpiR"/>
    <property type="match status" value="1"/>
</dbReference>
<dbReference type="InterPro" id="IPR047640">
    <property type="entry name" value="RpiR-like"/>
</dbReference>
<dbReference type="InterPro" id="IPR001347">
    <property type="entry name" value="SIS_dom"/>
</dbReference>
<keyword evidence="2" id="KW-0238">DNA-binding</keyword>
<dbReference type="PANTHER" id="PTHR30514">
    <property type="entry name" value="GLUCOKINASE"/>
    <property type="match status" value="1"/>
</dbReference>
<dbReference type="GO" id="GO:0003677">
    <property type="term" value="F:DNA binding"/>
    <property type="evidence" value="ECO:0007669"/>
    <property type="project" value="UniProtKB-KW"/>
</dbReference>
<dbReference type="Gene3D" id="3.40.50.10490">
    <property type="entry name" value="Glucose-6-phosphate isomerase like protein, domain 1"/>
    <property type="match status" value="1"/>
</dbReference>
<dbReference type="Proteomes" id="UP000007460">
    <property type="component" value="Chromosome"/>
</dbReference>
<keyword evidence="3" id="KW-0804">Transcription</keyword>
<dbReference type="InterPro" id="IPR036388">
    <property type="entry name" value="WH-like_DNA-bd_sf"/>
</dbReference>
<dbReference type="InterPro" id="IPR046348">
    <property type="entry name" value="SIS_dom_sf"/>
</dbReference>
<dbReference type="InterPro" id="IPR035472">
    <property type="entry name" value="RpiR-like_SIS"/>
</dbReference>
<proteinExistence type="predicted"/>
<dbReference type="SUPFAM" id="SSF53697">
    <property type="entry name" value="SIS domain"/>
    <property type="match status" value="1"/>
</dbReference>
<dbReference type="GO" id="GO:1901135">
    <property type="term" value="P:carbohydrate derivative metabolic process"/>
    <property type="evidence" value="ECO:0007669"/>
    <property type="project" value="InterPro"/>
</dbReference>
<dbReference type="KEGG" id="apb:SAR116_0914"/>